<dbReference type="EMBL" id="CP106679">
    <property type="protein sequence ID" value="UXP30956.1"/>
    <property type="molecule type" value="Genomic_DNA"/>
</dbReference>
<keyword evidence="3" id="KW-1185">Reference proteome</keyword>
<dbReference type="Proteomes" id="UP001065174">
    <property type="component" value="Chromosome"/>
</dbReference>
<evidence type="ECO:0000313" key="3">
    <source>
        <dbReference type="Proteomes" id="UP001065174"/>
    </source>
</evidence>
<evidence type="ECO:0000313" key="2">
    <source>
        <dbReference type="EMBL" id="UXP30956.1"/>
    </source>
</evidence>
<accession>A0ABY6CKA8</accession>
<evidence type="ECO:0000259" key="1">
    <source>
        <dbReference type="Pfam" id="PF04168"/>
    </source>
</evidence>
<proteinExistence type="predicted"/>
<reference evidence="2" key="1">
    <citation type="submission" date="2022-09" db="EMBL/GenBank/DDBJ databases">
        <title>Comparative genomics and taxonomic characterization of three novel marine species of genus Reichenbachiella exhibiting antioxidant and polysaccharide degradation activities.</title>
        <authorList>
            <person name="Muhammad N."/>
            <person name="Lee Y.-J."/>
            <person name="Ko J."/>
            <person name="Kim S.-G."/>
        </authorList>
    </citation>
    <scope>NUCLEOTIDE SEQUENCE</scope>
    <source>
        <strain evidence="2">BKB1-1</strain>
    </source>
</reference>
<protein>
    <submittedName>
        <fullName evidence="2">Alpha-E domain-containing protein</fullName>
    </submittedName>
</protein>
<gene>
    <name evidence="2" type="ORF">N6H18_11405</name>
</gene>
<name>A0ABY6CKA8_9BACT</name>
<organism evidence="2 3">
    <name type="scientific">Reichenbachiella agarivorans</name>
    <dbReference type="NCBI Taxonomy" id="2979464"/>
    <lineage>
        <taxon>Bacteria</taxon>
        <taxon>Pseudomonadati</taxon>
        <taxon>Bacteroidota</taxon>
        <taxon>Cytophagia</taxon>
        <taxon>Cytophagales</taxon>
        <taxon>Reichenbachiellaceae</taxon>
        <taxon>Reichenbachiella</taxon>
    </lineage>
</organism>
<dbReference type="InterPro" id="IPR051680">
    <property type="entry name" value="ATP-dep_Glu-Cys_Ligase-2"/>
</dbReference>
<dbReference type="InterPro" id="IPR007296">
    <property type="entry name" value="DUF403"/>
</dbReference>
<dbReference type="RefSeq" id="WP_262308402.1">
    <property type="nucleotide sequence ID" value="NZ_CP106679.1"/>
</dbReference>
<feature type="domain" description="DUF403" evidence="1">
    <location>
        <begin position="1"/>
        <end position="309"/>
    </location>
</feature>
<dbReference type="PANTHER" id="PTHR34595:SF7">
    <property type="entry name" value="SLL1039 PROTEIN"/>
    <property type="match status" value="1"/>
</dbReference>
<dbReference type="PANTHER" id="PTHR34595">
    <property type="entry name" value="BLR5612 PROTEIN"/>
    <property type="match status" value="1"/>
</dbReference>
<sequence>MLARVADNLYWLGRYIERTEHLSRYLNIQYFSALDTTSDYQRDLALKSIANMVGIDSEGEGYAFEEEILVAVAMDESNQASIKSCMHFARENARGARDLISREVWNAINKFYRFINDYPEDYYKTQGLFDFTHTTIENCAIIKNRIQSTMLHDEVWAFAKMGLHIERATQITRILISKFEDIKRVKERDNKSVESFQLVTLLKSAEGLDMYHREYSILPQQKETLEFMVLNARFPRSITYNVSSLRKHILQVAPNKGIEKDSIEWNIGRMSEYLKYLTVEEFADDPLSFLNKTLVYLNDLNSLLSKEYLNH</sequence>
<dbReference type="Pfam" id="PF04168">
    <property type="entry name" value="Alpha-E"/>
    <property type="match status" value="1"/>
</dbReference>